<comment type="caution">
    <text evidence="1">The sequence shown here is derived from an EMBL/GenBank/DDBJ whole genome shotgun (WGS) entry which is preliminary data.</text>
</comment>
<feature type="non-terminal residue" evidence="1">
    <location>
        <position position="1"/>
    </location>
</feature>
<reference evidence="1" key="1">
    <citation type="submission" date="2022-06" db="EMBL/GenBank/DDBJ databases">
        <title>Phylogenomic reconstructions and comparative analyses of Kickxellomycotina fungi.</title>
        <authorList>
            <person name="Reynolds N.K."/>
            <person name="Stajich J.E."/>
            <person name="Barry K."/>
            <person name="Grigoriev I.V."/>
            <person name="Crous P."/>
            <person name="Smith M.E."/>
        </authorList>
    </citation>
    <scope>NUCLEOTIDE SEQUENCE</scope>
    <source>
        <strain evidence="1">RSA 2271</strain>
    </source>
</reference>
<dbReference type="Proteomes" id="UP001145114">
    <property type="component" value="Unassembled WGS sequence"/>
</dbReference>
<evidence type="ECO:0000313" key="2">
    <source>
        <dbReference type="Proteomes" id="UP001145114"/>
    </source>
</evidence>
<feature type="non-terminal residue" evidence="1">
    <location>
        <position position="217"/>
    </location>
</feature>
<proteinExistence type="predicted"/>
<name>A0ACC1H7N8_9FUNG</name>
<protein>
    <submittedName>
        <fullName evidence="1">Uncharacterized protein</fullName>
    </submittedName>
</protein>
<gene>
    <name evidence="1" type="ORF">EV182_007190</name>
</gene>
<dbReference type="EMBL" id="JAMZIH010008389">
    <property type="protein sequence ID" value="KAJ1672434.1"/>
    <property type="molecule type" value="Genomic_DNA"/>
</dbReference>
<evidence type="ECO:0000313" key="1">
    <source>
        <dbReference type="EMBL" id="KAJ1672434.1"/>
    </source>
</evidence>
<sequence>ALATNHSSLVKHVPPPGEDSLPAKNGLLKKERKRRQNTFKLLKNKIDRSADASDRPSLAASAPVIATMATTAAISPADHNNGATSDPARNLAADSMALNSVLRHNIPDSMFSALKDLFTEINSRVPRSGVLTPFKFISKLKASNELFRSNAHQDAHEFLNYLLNEISENVSEIQRRKDIKFGYSDSDYEHRFVGDTWVHMLFEGLLANETKCLTCED</sequence>
<organism evidence="1 2">
    <name type="scientific">Spiromyces aspiralis</name>
    <dbReference type="NCBI Taxonomy" id="68401"/>
    <lineage>
        <taxon>Eukaryota</taxon>
        <taxon>Fungi</taxon>
        <taxon>Fungi incertae sedis</taxon>
        <taxon>Zoopagomycota</taxon>
        <taxon>Kickxellomycotina</taxon>
        <taxon>Kickxellomycetes</taxon>
        <taxon>Kickxellales</taxon>
        <taxon>Kickxellaceae</taxon>
        <taxon>Spiromyces</taxon>
    </lineage>
</organism>
<accession>A0ACC1H7N8</accession>
<keyword evidence="2" id="KW-1185">Reference proteome</keyword>